<evidence type="ECO:0000313" key="5">
    <source>
        <dbReference type="Proteomes" id="UP000748752"/>
    </source>
</evidence>
<dbReference type="InterPro" id="IPR042072">
    <property type="entry name" value="DsrC-like_C"/>
</dbReference>
<comment type="subcellular location">
    <subcellularLocation>
        <location evidence="1">Cytoplasm</location>
    </subcellularLocation>
</comment>
<gene>
    <name evidence="4" type="ORF">CKO31_21160</name>
</gene>
<dbReference type="Pfam" id="PF04358">
    <property type="entry name" value="DsrC"/>
    <property type="match status" value="1"/>
</dbReference>
<evidence type="ECO:0000256" key="2">
    <source>
        <dbReference type="ARBA" id="ARBA00005718"/>
    </source>
</evidence>
<evidence type="ECO:0008006" key="6">
    <source>
        <dbReference type="Google" id="ProtNLM"/>
    </source>
</evidence>
<dbReference type="SUPFAM" id="SSF69721">
    <property type="entry name" value="DsrC, the gamma subunit of dissimilatory sulfite reductase"/>
    <property type="match status" value="1"/>
</dbReference>
<evidence type="ECO:0000256" key="3">
    <source>
        <dbReference type="ARBA" id="ARBA00022490"/>
    </source>
</evidence>
<evidence type="ECO:0000313" key="4">
    <source>
        <dbReference type="EMBL" id="MBK1633215.1"/>
    </source>
</evidence>
<evidence type="ECO:0000256" key="1">
    <source>
        <dbReference type="ARBA" id="ARBA00004496"/>
    </source>
</evidence>
<dbReference type="InterPro" id="IPR025526">
    <property type="entry name" value="DsrC-like_dom_sf"/>
</dbReference>
<sequence>MRGFFRGGRIRPPRIRRPVMTDIRQVIENPDTSSPVEADRERDLADWSPEWAKQKAEALGVTLTDEHWAVIDMLREYYREHGLVHDGRELGDMLDQRFADVGGRRWLRKLFPEGPVFQGMQIAGLPVPRHTEDEGFGTAR</sequence>
<dbReference type="EMBL" id="NRRV01000072">
    <property type="protein sequence ID" value="MBK1633215.1"/>
    <property type="molecule type" value="Genomic_DNA"/>
</dbReference>
<dbReference type="PANTHER" id="PTHR37010">
    <property type="entry name" value="SULFURTRANSFERASE TUSE"/>
    <property type="match status" value="1"/>
</dbReference>
<comment type="caution">
    <text evidence="4">The sequence shown here is derived from an EMBL/GenBank/DDBJ whole genome shotgun (WGS) entry which is preliminary data.</text>
</comment>
<dbReference type="InterPro" id="IPR007453">
    <property type="entry name" value="DsrC/TusE"/>
</dbReference>
<protein>
    <recommendedName>
        <fullName evidence="6">TusE/DsrC/DsvC family sulfur relay protein</fullName>
    </recommendedName>
</protein>
<keyword evidence="3" id="KW-0963">Cytoplasm</keyword>
<organism evidence="4 5">
    <name type="scientific">Thiohalocapsa halophila</name>
    <dbReference type="NCBI Taxonomy" id="69359"/>
    <lineage>
        <taxon>Bacteria</taxon>
        <taxon>Pseudomonadati</taxon>
        <taxon>Pseudomonadota</taxon>
        <taxon>Gammaproteobacteria</taxon>
        <taxon>Chromatiales</taxon>
        <taxon>Chromatiaceae</taxon>
        <taxon>Thiohalocapsa</taxon>
    </lineage>
</organism>
<accession>A0ABS1CN33</accession>
<dbReference type="Proteomes" id="UP000748752">
    <property type="component" value="Unassembled WGS sequence"/>
</dbReference>
<dbReference type="PANTHER" id="PTHR37010:SF1">
    <property type="entry name" value="SULFURTRANSFERASE TUSE"/>
    <property type="match status" value="1"/>
</dbReference>
<dbReference type="Gene3D" id="1.10.10.370">
    <property type="entry name" value="DsrC-like protein, C-terminal domain"/>
    <property type="match status" value="1"/>
</dbReference>
<name>A0ABS1CN33_9GAMM</name>
<dbReference type="NCBIfam" id="TIGR03342">
    <property type="entry name" value="dsrC_tusE_dsvC"/>
    <property type="match status" value="1"/>
</dbReference>
<comment type="similarity">
    <text evidence="2">Belongs to the DsrC/TusE family.</text>
</comment>
<keyword evidence="5" id="KW-1185">Reference proteome</keyword>
<proteinExistence type="inferred from homology"/>
<reference evidence="4 5" key="1">
    <citation type="journal article" date="2020" name="Microorganisms">
        <title>Osmotic Adaptation and Compatible Solute Biosynthesis of Phototrophic Bacteria as Revealed from Genome Analyses.</title>
        <authorList>
            <person name="Imhoff J.F."/>
            <person name="Rahn T."/>
            <person name="Kunzel S."/>
            <person name="Keller A."/>
            <person name="Neulinger S.C."/>
        </authorList>
    </citation>
    <scope>NUCLEOTIDE SEQUENCE [LARGE SCALE GENOMIC DNA]</scope>
    <source>
        <strain evidence="4 5">DSM 6210</strain>
    </source>
</reference>